<proteinExistence type="inferred from homology"/>
<comment type="similarity">
    <text evidence="1">Belongs to the glycosyltransferase 15 family.</text>
</comment>
<dbReference type="SUPFAM" id="SSF53448">
    <property type="entry name" value="Nucleotide-diphospho-sugar transferases"/>
    <property type="match status" value="1"/>
</dbReference>
<protein>
    <submittedName>
        <fullName evidence="4">Glycosyltransferase family 15 protein</fullName>
    </submittedName>
</protein>
<comment type="caution">
    <text evidence="4">The sequence shown here is derived from an EMBL/GenBank/DDBJ whole genome shotgun (WGS) entry which is preliminary data.</text>
</comment>
<dbReference type="EMBL" id="JADNRY010000005">
    <property type="protein sequence ID" value="KAF9076991.1"/>
    <property type="molecule type" value="Genomic_DNA"/>
</dbReference>
<dbReference type="PIRSF" id="PIRSF018153">
    <property type="entry name" value="Glyco_trans_15"/>
    <property type="match status" value="1"/>
</dbReference>
<dbReference type="Pfam" id="PF01793">
    <property type="entry name" value="Glyco_transf_15"/>
    <property type="match status" value="1"/>
</dbReference>
<evidence type="ECO:0000256" key="2">
    <source>
        <dbReference type="ARBA" id="ARBA00022679"/>
    </source>
</evidence>
<evidence type="ECO:0000313" key="5">
    <source>
        <dbReference type="Proteomes" id="UP000772434"/>
    </source>
</evidence>
<reference evidence="4" key="1">
    <citation type="submission" date="2020-11" db="EMBL/GenBank/DDBJ databases">
        <authorList>
            <consortium name="DOE Joint Genome Institute"/>
            <person name="Ahrendt S."/>
            <person name="Riley R."/>
            <person name="Andreopoulos W."/>
            <person name="Labutti K."/>
            <person name="Pangilinan J."/>
            <person name="Ruiz-Duenas F.J."/>
            <person name="Barrasa J.M."/>
            <person name="Sanchez-Garcia M."/>
            <person name="Camarero S."/>
            <person name="Miyauchi S."/>
            <person name="Serrano A."/>
            <person name="Linde D."/>
            <person name="Babiker R."/>
            <person name="Drula E."/>
            <person name="Ayuso-Fernandez I."/>
            <person name="Pacheco R."/>
            <person name="Padilla G."/>
            <person name="Ferreira P."/>
            <person name="Barriuso J."/>
            <person name="Kellner H."/>
            <person name="Castanera R."/>
            <person name="Alfaro M."/>
            <person name="Ramirez L."/>
            <person name="Pisabarro A.G."/>
            <person name="Kuo A."/>
            <person name="Tritt A."/>
            <person name="Lipzen A."/>
            <person name="He G."/>
            <person name="Yan M."/>
            <person name="Ng V."/>
            <person name="Cullen D."/>
            <person name="Martin F."/>
            <person name="Rosso M.-N."/>
            <person name="Henrissat B."/>
            <person name="Hibbett D."/>
            <person name="Martinez A.T."/>
            <person name="Grigoriev I.V."/>
        </authorList>
    </citation>
    <scope>NUCLEOTIDE SEQUENCE</scope>
    <source>
        <strain evidence="4">AH 40177</strain>
    </source>
</reference>
<dbReference type="GO" id="GO:0000032">
    <property type="term" value="P:cell wall mannoprotein biosynthetic process"/>
    <property type="evidence" value="ECO:0007669"/>
    <property type="project" value="TreeGrafter"/>
</dbReference>
<sequence length="319" mass="37385">MSIPNYSGLRNYPNSSRRANATFVMLARNSDIKGVISSIQSAEDRFNRFYSYPWVLLNDEPFTDEFKERVSVLTRASISFGLIPEDHWLQPEWIDEQRASDIRQKMMAKGVMYGGDYRNMCRFNSGFFFQHELLQQIRQVPLPETTAYVKFFCDLDYDPFLYMQDHDKVYGFAISILELKDTILSLWQVTKEFIAKYPQYVENRNAIDLLSDDGGASYNLCHFWSNFEIADMDFWRSEAYTAYFSYLERTGGFYYERWGDAPVHSIAVALFARREQIHFFHDIGYQHGPLQNCPSGQRWGEGRCSCNPTDTFGRKITFV</sequence>
<feature type="active site" description="Nucleophile" evidence="3">
    <location>
        <position position="228"/>
    </location>
</feature>
<dbReference type="AlphaFoldDB" id="A0A9P5Q843"/>
<dbReference type="GO" id="GO:0016020">
    <property type="term" value="C:membrane"/>
    <property type="evidence" value="ECO:0007669"/>
    <property type="project" value="InterPro"/>
</dbReference>
<accession>A0A9P5Q843</accession>
<dbReference type="PANTHER" id="PTHR31121:SF6">
    <property type="entry name" value="ALPHA-1,2 MANNOSYLTRANSFERASE KTR1"/>
    <property type="match status" value="1"/>
</dbReference>
<keyword evidence="2" id="KW-0808">Transferase</keyword>
<evidence type="ECO:0000256" key="1">
    <source>
        <dbReference type="ARBA" id="ARBA00007677"/>
    </source>
</evidence>
<keyword evidence="5" id="KW-1185">Reference proteome</keyword>
<dbReference type="Gene3D" id="3.90.550.10">
    <property type="entry name" value="Spore Coat Polysaccharide Biosynthesis Protein SpsA, Chain A"/>
    <property type="match status" value="1"/>
</dbReference>
<evidence type="ECO:0000256" key="3">
    <source>
        <dbReference type="PIRSR" id="PIRSR018153-1"/>
    </source>
</evidence>
<name>A0A9P5Q843_9AGAR</name>
<evidence type="ECO:0000313" key="4">
    <source>
        <dbReference type="EMBL" id="KAF9076991.1"/>
    </source>
</evidence>
<dbReference type="InterPro" id="IPR002685">
    <property type="entry name" value="Glyco_trans_15"/>
</dbReference>
<dbReference type="OrthoDB" id="439943at2759"/>
<dbReference type="Proteomes" id="UP000772434">
    <property type="component" value="Unassembled WGS sequence"/>
</dbReference>
<dbReference type="InterPro" id="IPR029044">
    <property type="entry name" value="Nucleotide-diphossugar_trans"/>
</dbReference>
<dbReference type="GO" id="GO:0005794">
    <property type="term" value="C:Golgi apparatus"/>
    <property type="evidence" value="ECO:0007669"/>
    <property type="project" value="TreeGrafter"/>
</dbReference>
<dbReference type="FunFam" id="3.90.550.10:FF:000051">
    <property type="entry name" value="Alpha-1,2-mannosyltransferase (Ktr4)"/>
    <property type="match status" value="1"/>
</dbReference>
<dbReference type="GO" id="GO:0006487">
    <property type="term" value="P:protein N-linked glycosylation"/>
    <property type="evidence" value="ECO:0007669"/>
    <property type="project" value="TreeGrafter"/>
</dbReference>
<organism evidence="4 5">
    <name type="scientific">Rhodocollybia butyracea</name>
    <dbReference type="NCBI Taxonomy" id="206335"/>
    <lineage>
        <taxon>Eukaryota</taxon>
        <taxon>Fungi</taxon>
        <taxon>Dikarya</taxon>
        <taxon>Basidiomycota</taxon>
        <taxon>Agaricomycotina</taxon>
        <taxon>Agaricomycetes</taxon>
        <taxon>Agaricomycetidae</taxon>
        <taxon>Agaricales</taxon>
        <taxon>Marasmiineae</taxon>
        <taxon>Omphalotaceae</taxon>
        <taxon>Rhodocollybia</taxon>
    </lineage>
</organism>
<gene>
    <name evidence="4" type="ORF">BDP27DRAFT_1283879</name>
</gene>
<dbReference type="PANTHER" id="PTHR31121">
    <property type="entry name" value="ALPHA-1,2 MANNOSYLTRANSFERASE KTR1"/>
    <property type="match status" value="1"/>
</dbReference>
<dbReference type="GO" id="GO:0000026">
    <property type="term" value="F:alpha-1,2-mannosyltransferase activity"/>
    <property type="evidence" value="ECO:0007669"/>
    <property type="project" value="TreeGrafter"/>
</dbReference>